<evidence type="ECO:0000313" key="1">
    <source>
        <dbReference type="EMBL" id="KAK5988484.1"/>
    </source>
</evidence>
<organism evidence="1 2">
    <name type="scientific">Cladobotryum mycophilum</name>
    <dbReference type="NCBI Taxonomy" id="491253"/>
    <lineage>
        <taxon>Eukaryota</taxon>
        <taxon>Fungi</taxon>
        <taxon>Dikarya</taxon>
        <taxon>Ascomycota</taxon>
        <taxon>Pezizomycotina</taxon>
        <taxon>Sordariomycetes</taxon>
        <taxon>Hypocreomycetidae</taxon>
        <taxon>Hypocreales</taxon>
        <taxon>Hypocreaceae</taxon>
        <taxon>Cladobotryum</taxon>
    </lineage>
</organism>
<gene>
    <name evidence="1" type="ORF">PT974_09967</name>
</gene>
<dbReference type="Proteomes" id="UP001338125">
    <property type="component" value="Unassembled WGS sequence"/>
</dbReference>
<reference evidence="1 2" key="1">
    <citation type="submission" date="2024-01" db="EMBL/GenBank/DDBJ databases">
        <title>Complete genome of Cladobotryum mycophilum ATHUM6906.</title>
        <authorList>
            <person name="Christinaki A.C."/>
            <person name="Myridakis A.I."/>
            <person name="Kouvelis V.N."/>
        </authorList>
    </citation>
    <scope>NUCLEOTIDE SEQUENCE [LARGE SCALE GENOMIC DNA]</scope>
    <source>
        <strain evidence="1 2">ATHUM6906</strain>
    </source>
</reference>
<evidence type="ECO:0000313" key="2">
    <source>
        <dbReference type="Proteomes" id="UP001338125"/>
    </source>
</evidence>
<proteinExistence type="predicted"/>
<comment type="caution">
    <text evidence="1">The sequence shown here is derived from an EMBL/GenBank/DDBJ whole genome shotgun (WGS) entry which is preliminary data.</text>
</comment>
<accession>A0ABR0S8J9</accession>
<sequence length="225" mass="24485">MPYNIVFKNMSGQNAQYSIFMAPPDFSGNEQLWMTVWYTTTAVWGGSFEINVNDDSFVWSGTVPTKPAQYAVVATSGYEILDLGTDTTPGDAFTLVLNPVSSFDFRLGGPPSAPTGSFQLSTYDDIPTPNNTYLAGFARAYGKDNVNPVAVFAPGNHEVLQITPKMKFFVNEAFQQPGEIVNQEDVEANGVTIDFEVGDGAGKTFAKVVHNGERDFTVTYSDAPE</sequence>
<keyword evidence="2" id="KW-1185">Reference proteome</keyword>
<dbReference type="EMBL" id="JAVFKD010000015">
    <property type="protein sequence ID" value="KAK5988484.1"/>
    <property type="molecule type" value="Genomic_DNA"/>
</dbReference>
<name>A0ABR0S8J9_9HYPO</name>
<protein>
    <submittedName>
        <fullName evidence="1">Uncharacterized protein</fullName>
    </submittedName>
</protein>